<evidence type="ECO:0000259" key="4">
    <source>
        <dbReference type="PROSITE" id="PS01124"/>
    </source>
</evidence>
<keyword evidence="3" id="KW-0804">Transcription</keyword>
<evidence type="ECO:0000256" key="2">
    <source>
        <dbReference type="ARBA" id="ARBA00023125"/>
    </source>
</evidence>
<reference evidence="5 6" key="1">
    <citation type="journal article" date="2012" name="BMC Genomics">
        <title>Comparative genomics of the classical Bordetella subspecies: the evolution and exchange of virulence-associated diversity amongst closely related pathogens.</title>
        <authorList>
            <person name="Park J."/>
            <person name="Zhang Y."/>
            <person name="Buboltz A.M."/>
            <person name="Zhang X."/>
            <person name="Schuster S.C."/>
            <person name="Ahuja U."/>
            <person name="Liu M."/>
            <person name="Miller J.F."/>
            <person name="Sebaihia M."/>
            <person name="Bentley S.D."/>
            <person name="Parkhill J."/>
            <person name="Harvill E.T."/>
        </authorList>
    </citation>
    <scope>NUCLEOTIDE SEQUENCE [LARGE SCALE GENOMIC DNA]</scope>
    <source>
        <strain evidence="5 6">253</strain>
    </source>
</reference>
<dbReference type="Pfam" id="PF12833">
    <property type="entry name" value="HTH_18"/>
    <property type="match status" value="1"/>
</dbReference>
<dbReference type="PROSITE" id="PS00041">
    <property type="entry name" value="HTH_ARAC_FAMILY_1"/>
    <property type="match status" value="1"/>
</dbReference>
<dbReference type="Gene3D" id="3.20.80.10">
    <property type="entry name" value="Regulatory factor, effector binding domain"/>
    <property type="match status" value="1"/>
</dbReference>
<dbReference type="PANTHER" id="PTHR40055">
    <property type="entry name" value="TRANSCRIPTIONAL REGULATOR YGIV-RELATED"/>
    <property type="match status" value="1"/>
</dbReference>
<dbReference type="AlphaFoldDB" id="A0A0C6P9T5"/>
<dbReference type="InterPro" id="IPR020449">
    <property type="entry name" value="Tscrpt_reg_AraC-type_HTH"/>
</dbReference>
<proteinExistence type="predicted"/>
<dbReference type="GeneID" id="56476520"/>
<name>A0A0C6P9T5_BORBO</name>
<dbReference type="Gene3D" id="1.10.10.60">
    <property type="entry name" value="Homeodomain-like"/>
    <property type="match status" value="1"/>
</dbReference>
<dbReference type="PROSITE" id="PS01124">
    <property type="entry name" value="HTH_ARAC_FAMILY_2"/>
    <property type="match status" value="1"/>
</dbReference>
<evidence type="ECO:0000313" key="5">
    <source>
        <dbReference type="EMBL" id="CCJ55360.1"/>
    </source>
</evidence>
<evidence type="ECO:0000256" key="1">
    <source>
        <dbReference type="ARBA" id="ARBA00023015"/>
    </source>
</evidence>
<protein>
    <submittedName>
        <fullName evidence="5">AraC-family transcriptional regulator</fullName>
    </submittedName>
</protein>
<dbReference type="Pfam" id="PF06445">
    <property type="entry name" value="GyrI-like"/>
    <property type="match status" value="1"/>
</dbReference>
<sequence>MKPKTRLYYAERLEPVLAWLAARPDADADLHRLAELACLSPYHFHRVYRALMGETVHATVQRMRLARASVALAQGKGSLRQVADRAGYASEAAFSRAFSAQYGLPPGRYRAKRSSPFNPEELRMYPLTMEDFPGLSLATLAHQGDYQEIGNTFDRLALLAATQDLVRDGMQPPPRYIGVYYDDPAQVARDALRSRAGVSLPPGTAAPAPFEPLDIPAMRCAVLEYTGPYSEIEAPYNWLFSQWLPASGQEPGDFPMFEEYLNDPKTTPAAQLKTRIYLPLA</sequence>
<gene>
    <name evidence="5" type="ORF">BN112_3446</name>
</gene>
<dbReference type="SMART" id="SM00342">
    <property type="entry name" value="HTH_ARAC"/>
    <property type="match status" value="1"/>
</dbReference>
<dbReference type="Proteomes" id="UP000007564">
    <property type="component" value="Chromosome"/>
</dbReference>
<dbReference type="OrthoDB" id="282744at2"/>
<feature type="domain" description="HTH araC/xylS-type" evidence="4">
    <location>
        <begin position="14"/>
        <end position="112"/>
    </location>
</feature>
<dbReference type="InterPro" id="IPR018062">
    <property type="entry name" value="HTH_AraC-typ_CS"/>
</dbReference>
<dbReference type="PANTHER" id="PTHR40055:SF1">
    <property type="entry name" value="TRANSCRIPTIONAL REGULATOR YGIV-RELATED"/>
    <property type="match status" value="1"/>
</dbReference>
<dbReference type="InterPro" id="IPR029442">
    <property type="entry name" value="GyrI-like"/>
</dbReference>
<dbReference type="EMBL" id="HE965806">
    <property type="protein sequence ID" value="CCJ55360.1"/>
    <property type="molecule type" value="Genomic_DNA"/>
</dbReference>
<dbReference type="PRINTS" id="PR00032">
    <property type="entry name" value="HTHARAC"/>
</dbReference>
<dbReference type="InterPro" id="IPR010499">
    <property type="entry name" value="AraC_E-bd"/>
</dbReference>
<dbReference type="InterPro" id="IPR011256">
    <property type="entry name" value="Reg_factor_effector_dom_sf"/>
</dbReference>
<dbReference type="SUPFAM" id="SSF46689">
    <property type="entry name" value="Homeodomain-like"/>
    <property type="match status" value="2"/>
</dbReference>
<evidence type="ECO:0000313" key="6">
    <source>
        <dbReference type="Proteomes" id="UP000007564"/>
    </source>
</evidence>
<dbReference type="SMART" id="SM00871">
    <property type="entry name" value="AraC_E_bind"/>
    <property type="match status" value="1"/>
</dbReference>
<dbReference type="GO" id="GO:0003700">
    <property type="term" value="F:DNA-binding transcription factor activity"/>
    <property type="evidence" value="ECO:0007669"/>
    <property type="project" value="InterPro"/>
</dbReference>
<dbReference type="SUPFAM" id="SSF55136">
    <property type="entry name" value="Probable bacterial effector-binding domain"/>
    <property type="match status" value="1"/>
</dbReference>
<dbReference type="InterPro" id="IPR018060">
    <property type="entry name" value="HTH_AraC"/>
</dbReference>
<keyword evidence="2" id="KW-0238">DNA-binding</keyword>
<organism evidence="5 6">
    <name type="scientific">Bordetella bronchiseptica 253</name>
    <dbReference type="NCBI Taxonomy" id="568707"/>
    <lineage>
        <taxon>Bacteria</taxon>
        <taxon>Pseudomonadati</taxon>
        <taxon>Pseudomonadota</taxon>
        <taxon>Betaproteobacteria</taxon>
        <taxon>Burkholderiales</taxon>
        <taxon>Alcaligenaceae</taxon>
        <taxon>Bordetella</taxon>
    </lineage>
</organism>
<evidence type="ECO:0000256" key="3">
    <source>
        <dbReference type="ARBA" id="ARBA00023163"/>
    </source>
</evidence>
<dbReference type="RefSeq" id="WP_003816010.1">
    <property type="nucleotide sequence ID" value="NC_019382.1"/>
</dbReference>
<dbReference type="InterPro" id="IPR050908">
    <property type="entry name" value="SmbC-like"/>
</dbReference>
<keyword evidence="1" id="KW-0805">Transcription regulation</keyword>
<dbReference type="GO" id="GO:0043565">
    <property type="term" value="F:sequence-specific DNA binding"/>
    <property type="evidence" value="ECO:0007669"/>
    <property type="project" value="InterPro"/>
</dbReference>
<dbReference type="KEGG" id="bbh:BN112_3446"/>
<dbReference type="HOGENOM" id="CLU_000445_81_1_4"/>
<dbReference type="InterPro" id="IPR009057">
    <property type="entry name" value="Homeodomain-like_sf"/>
</dbReference>
<accession>A0A0C6P9T5</accession>